<feature type="transmembrane region" description="Helical" evidence="4">
    <location>
        <begin position="305"/>
        <end position="324"/>
    </location>
</feature>
<dbReference type="PANTHER" id="PTHR43630:SF1">
    <property type="entry name" value="POLY-BETA-1,6-N-ACETYL-D-GLUCOSAMINE SYNTHASE"/>
    <property type="match status" value="1"/>
</dbReference>
<reference evidence="5" key="2">
    <citation type="submission" date="2020-09" db="EMBL/GenBank/DDBJ databases">
        <authorList>
            <person name="Sun Q."/>
            <person name="Zhou Y."/>
        </authorList>
    </citation>
    <scope>NUCLEOTIDE SEQUENCE</scope>
    <source>
        <strain evidence="5">CGMCC 4.7278</strain>
    </source>
</reference>
<keyword evidence="3" id="KW-0808">Transferase</keyword>
<proteinExistence type="inferred from homology"/>
<dbReference type="PANTHER" id="PTHR43630">
    <property type="entry name" value="POLY-BETA-1,6-N-ACETYL-D-GLUCOSAMINE SYNTHASE"/>
    <property type="match status" value="1"/>
</dbReference>
<dbReference type="InterPro" id="IPR029044">
    <property type="entry name" value="Nucleotide-diphossugar_trans"/>
</dbReference>
<dbReference type="GO" id="GO:0016757">
    <property type="term" value="F:glycosyltransferase activity"/>
    <property type="evidence" value="ECO:0007669"/>
    <property type="project" value="UniProtKB-KW"/>
</dbReference>
<dbReference type="AlphaFoldDB" id="A0A917QA07"/>
<comment type="caution">
    <text evidence="5">The sequence shown here is derived from an EMBL/GenBank/DDBJ whole genome shotgun (WGS) entry which is preliminary data.</text>
</comment>
<organism evidence="5 6">
    <name type="scientific">Nocardia camponoti</name>
    <dbReference type="NCBI Taxonomy" id="1616106"/>
    <lineage>
        <taxon>Bacteria</taxon>
        <taxon>Bacillati</taxon>
        <taxon>Actinomycetota</taxon>
        <taxon>Actinomycetes</taxon>
        <taxon>Mycobacteriales</taxon>
        <taxon>Nocardiaceae</taxon>
        <taxon>Nocardia</taxon>
    </lineage>
</organism>
<feature type="transmembrane region" description="Helical" evidence="4">
    <location>
        <begin position="371"/>
        <end position="391"/>
    </location>
</feature>
<gene>
    <name evidence="5" type="ORF">GCM10011591_06620</name>
</gene>
<dbReference type="Proteomes" id="UP000612956">
    <property type="component" value="Unassembled WGS sequence"/>
</dbReference>
<keyword evidence="6" id="KW-1185">Reference proteome</keyword>
<name>A0A917QA07_9NOCA</name>
<comment type="similarity">
    <text evidence="1">Belongs to the glycosyltransferase 2 family.</text>
</comment>
<sequence length="423" mass="47270">MLSAVLVVLSLALFANSVATLSWMLHAWRTPENLAATRFPDPDGPGKLRFSLLVPARHEAAVLEHTLVGLLATQHPYVEILVIVGHDDPDTAAVAEMVALRAPDRLRVVVDHHDVKNKPKALNNALAVCTGDVVGVFDAEDHVHPELLDHVDYAFRYTGADVVQGGVQLVNFHSSWYALRNCLEYFFWFRSRLHLHANQGFIPLGGNTVFVRTPLLREVGGWDENCLAEDCELGTRLSSRGARTVVAYNPALVTREETPGSLYALFKQRCRWNQGFMQVYRKREWRHLPTFTQRILARYTLASPFLQAFSGIAMLLGIVVGLFVKVPDGIALITFVPLVPTLATLAFELVGLHDFGRQFGVRVRFSHYLKLVVGSVFYNLMLTAAAARAVWREFTGRNNWELTKHVGAHIPHVRPTEVVEVAS</sequence>
<dbReference type="Pfam" id="PF13641">
    <property type="entry name" value="Glyco_tranf_2_3"/>
    <property type="match status" value="1"/>
</dbReference>
<evidence type="ECO:0000256" key="4">
    <source>
        <dbReference type="SAM" id="Phobius"/>
    </source>
</evidence>
<keyword evidence="4" id="KW-0812">Transmembrane</keyword>
<keyword evidence="2" id="KW-0328">Glycosyltransferase</keyword>
<evidence type="ECO:0008006" key="7">
    <source>
        <dbReference type="Google" id="ProtNLM"/>
    </source>
</evidence>
<dbReference type="SUPFAM" id="SSF53448">
    <property type="entry name" value="Nucleotide-diphospho-sugar transferases"/>
    <property type="match status" value="1"/>
</dbReference>
<evidence type="ECO:0000256" key="1">
    <source>
        <dbReference type="ARBA" id="ARBA00006739"/>
    </source>
</evidence>
<evidence type="ECO:0000313" key="6">
    <source>
        <dbReference type="Proteomes" id="UP000612956"/>
    </source>
</evidence>
<protein>
    <recommendedName>
        <fullName evidence="7">Glycosyltransferase</fullName>
    </recommendedName>
</protein>
<feature type="transmembrane region" description="Helical" evidence="4">
    <location>
        <begin position="331"/>
        <end position="351"/>
    </location>
</feature>
<evidence type="ECO:0000256" key="3">
    <source>
        <dbReference type="ARBA" id="ARBA00022679"/>
    </source>
</evidence>
<keyword evidence="4" id="KW-0472">Membrane</keyword>
<accession>A0A917QA07</accession>
<keyword evidence="4" id="KW-1133">Transmembrane helix</keyword>
<evidence type="ECO:0000313" key="5">
    <source>
        <dbReference type="EMBL" id="GGK37674.1"/>
    </source>
</evidence>
<evidence type="ECO:0000256" key="2">
    <source>
        <dbReference type="ARBA" id="ARBA00022676"/>
    </source>
</evidence>
<reference evidence="5" key="1">
    <citation type="journal article" date="2014" name="Int. J. Syst. Evol. Microbiol.">
        <title>Complete genome sequence of Corynebacterium casei LMG S-19264T (=DSM 44701T), isolated from a smear-ripened cheese.</title>
        <authorList>
            <consortium name="US DOE Joint Genome Institute (JGI-PGF)"/>
            <person name="Walter F."/>
            <person name="Albersmeier A."/>
            <person name="Kalinowski J."/>
            <person name="Ruckert C."/>
        </authorList>
    </citation>
    <scope>NUCLEOTIDE SEQUENCE</scope>
    <source>
        <strain evidence="5">CGMCC 4.7278</strain>
    </source>
</reference>
<dbReference type="EMBL" id="BMMW01000001">
    <property type="protein sequence ID" value="GGK37674.1"/>
    <property type="molecule type" value="Genomic_DNA"/>
</dbReference>
<dbReference type="RefSeq" id="WP_188827193.1">
    <property type="nucleotide sequence ID" value="NZ_BMMW01000001.1"/>
</dbReference>
<dbReference type="Gene3D" id="3.90.550.10">
    <property type="entry name" value="Spore Coat Polysaccharide Biosynthesis Protein SpsA, Chain A"/>
    <property type="match status" value="1"/>
</dbReference>